<feature type="region of interest" description="Disordered" evidence="1">
    <location>
        <begin position="1"/>
        <end position="54"/>
    </location>
</feature>
<accession>A0A395IWE5</accession>
<dbReference type="OrthoDB" id="3598930at2759"/>
<feature type="region of interest" description="Disordered" evidence="1">
    <location>
        <begin position="148"/>
        <end position="174"/>
    </location>
</feature>
<feature type="compositionally biased region" description="Low complexity" evidence="1">
    <location>
        <begin position="435"/>
        <end position="464"/>
    </location>
</feature>
<evidence type="ECO:0000313" key="3">
    <source>
        <dbReference type="EMBL" id="RAL64627.1"/>
    </source>
</evidence>
<dbReference type="PANTHER" id="PTHR33481">
    <property type="entry name" value="REVERSE TRANSCRIPTASE"/>
    <property type="match status" value="1"/>
</dbReference>
<evidence type="ECO:0000256" key="1">
    <source>
        <dbReference type="SAM" id="MobiDB-lite"/>
    </source>
</evidence>
<dbReference type="CDD" id="cd01650">
    <property type="entry name" value="RT_nLTR_like"/>
    <property type="match status" value="1"/>
</dbReference>
<feature type="compositionally biased region" description="Basic and acidic residues" evidence="1">
    <location>
        <begin position="475"/>
        <end position="484"/>
    </location>
</feature>
<dbReference type="SUPFAM" id="SSF56672">
    <property type="entry name" value="DNA/RNA polymerases"/>
    <property type="match status" value="1"/>
</dbReference>
<keyword evidence="4" id="KW-1185">Reference proteome</keyword>
<reference evidence="3 4" key="1">
    <citation type="submission" date="2018-06" db="EMBL/GenBank/DDBJ databases">
        <title>Genome Sequence of the Brown Rot Fungal Pathogen Monilinia fructigena.</title>
        <authorList>
            <person name="Landi L."/>
            <person name="De Miccolis Angelini R.M."/>
            <person name="Pollastro S."/>
            <person name="Abate D."/>
            <person name="Faretra F."/>
            <person name="Romanazzi G."/>
        </authorList>
    </citation>
    <scope>NUCLEOTIDE SEQUENCE [LARGE SCALE GENOMIC DNA]</scope>
    <source>
        <strain evidence="3 4">Mfrg269</strain>
    </source>
</reference>
<feature type="domain" description="Reverse transcriptase" evidence="2">
    <location>
        <begin position="1003"/>
        <end position="1282"/>
    </location>
</feature>
<dbReference type="InterPro" id="IPR005135">
    <property type="entry name" value="Endo/exonuclease/phosphatase"/>
</dbReference>
<dbReference type="Pfam" id="PF00078">
    <property type="entry name" value="RVT_1"/>
    <property type="match status" value="1"/>
</dbReference>
<dbReference type="InterPro" id="IPR036691">
    <property type="entry name" value="Endo/exonu/phosph_ase_sf"/>
</dbReference>
<dbReference type="EMBL" id="QKRW01000013">
    <property type="protein sequence ID" value="RAL64627.1"/>
    <property type="molecule type" value="Genomic_DNA"/>
</dbReference>
<feature type="compositionally biased region" description="Basic and acidic residues" evidence="1">
    <location>
        <begin position="11"/>
        <end position="27"/>
    </location>
</feature>
<dbReference type="Proteomes" id="UP000249056">
    <property type="component" value="Unassembled WGS sequence"/>
</dbReference>
<gene>
    <name evidence="3" type="ORF">DID88_001660</name>
</gene>
<feature type="region of interest" description="Disordered" evidence="1">
    <location>
        <begin position="433"/>
        <end position="508"/>
    </location>
</feature>
<dbReference type="PANTHER" id="PTHR33481:SF1">
    <property type="entry name" value="ENDONUCLEASE_EXONUCLEASE_PHOSPHATASE DOMAIN-CONTAINING PROTEIN-RELATED"/>
    <property type="match status" value="1"/>
</dbReference>
<comment type="caution">
    <text evidence="3">The sequence shown here is derived from an EMBL/GenBank/DDBJ whole genome shotgun (WGS) entry which is preliminary data.</text>
</comment>
<dbReference type="Gene3D" id="3.60.10.10">
    <property type="entry name" value="Endonuclease/exonuclease/phosphatase"/>
    <property type="match status" value="1"/>
</dbReference>
<protein>
    <recommendedName>
        <fullName evidence="2">Reverse transcriptase domain-containing protein</fullName>
    </recommendedName>
</protein>
<dbReference type="Pfam" id="PF14529">
    <property type="entry name" value="Exo_endo_phos_2"/>
    <property type="match status" value="1"/>
</dbReference>
<sequence>MAEMGPTTPARETRMVDSDHTRQRDHLSPTPLQPRVGEKTKPTSLPPIVPGGPQRMTALQRVNGLLQEAEQQAATRRKFTNALVNSLEGIVKTFTQKEMHTVLPIQDAILTCVADALTMGTAKESPKILKAKESVTKTSPILTWAGVVKTPKAGGPPTAPQSGAPKANSAKKKRCQGNKIKAIPGINEGDIPEVVGCKTGWALHPKSLEVRDILMKEAHKLKICEITGATRLDLPETWYNHRVRQVPRSLFSAIDGQVKVTEEMVAREARIQTGIAPVRCLESFRSGTENAWIVSFTTPVAPFRLFGATPLSFHLPPRSQVELHKLGCQTYCNIYRCTRPARCNNCSIAKAKHQGLMHELCPAPAKCNGCHGPFPAGHKGCPLAPRSTAGGKPQCNLTKAQVEAIRRNNRAVQKACASGTATGTVQAMRTFQAGAQSTRSSQSTQSSTNSTAPSSTTRTPALTRVEIQVPATPREGGESAKRTTDSPVSQTRASKRSRAAPGQMNLKLLSRNSVRKARVEDAMDTDDDDVAATTQLIEATDPFSNDPTPHITVAWANVGKGAGAHSVLLQLAYENGVDVVCVQEPWSSPGTKTQNHPAYECYAPYDSWEAEEATEREAERPRTMSYIRRGAAIQAQQRRGERNRDVVWLEVNGYHIVNIYREPNTMAMINYTIGIIPGPRTLVGGDFNAKHDTYEPGVLSATQGATLSNWSQDTGMDFIGEVGIPTHRAGHVIDLTFSNIPFTETVVRRDMDCGSDHYTQVTTIPGRGTPPNKRVGYRVTEDGLYTFASLIESGAYWLPKVRRIASDVELETATEQLTDLFQRAIRTAGRPASDRARSAPWWTNESASAYSLYKRSGKTLEDRKRMLSATRKAKREYWRRLIDSASDDADLYKVVGWHRAAPSLKSPPLVVDGQPIEGTREKAQALLDKVLHRYDSTDDLEADPILENRASTLPWDTNVSLEEVERNTIGVSSTSPGADKVTVRLLKACWDSVKGYIRDLFECCLKRSYFPKVWRLAEVVMLPKVGKKDKSSIRSWRPIALLSCVGKGLERTIARRIAWTSLTHSTLSPQHCGALPKRSAMDLVSAFVHDVECAFARKREVTLVTMDVQGAFDALLPRRLLKRMQDQGWPVPLLKMIRSFLQERKVMVRLEDAYTDESRVQCGTPQGSPLSPVLYMLYLAELLNQDQALRFGYADDIALYRIGNTLEENVTAITQDVRRIEAWGLANKVAFAPEKLEMMHFTRRRHAHAPEAVISPTLTIQPTTSAPGDTKQPALRWLGVWLDRKLTFKRHIAERVEKARKVALHIKHLANTVHGPPAASLRKATITCVMPSLLYGAEAWYPGRTRLSTGGGHLRGTMVSTRMGSRIAKADKVINLATKGVLPVWRTTPIVANLRDAGLPPCEVALEHIRINMALRLRRLDVRHPLTMRLTAPGHHKETAAASFNDWWNALPPNTVTIFSDGSESYDDAGKHVGYGYAIYQGQALVATGKGLADAGAKSDIVDPGPTAQPTISGIGSIARSLAHNVTSGWWRKNEPTLSGGYRKWQLDYALKEPMELKLSRPTLHRLLALRSRHGDFEAYHKRFKHEDAETHCPCGKAKTPEHLVFCEISVRRFHSWPLKPVRPTDNRPGRA</sequence>
<dbReference type="SUPFAM" id="SSF56219">
    <property type="entry name" value="DNase I-like"/>
    <property type="match status" value="1"/>
</dbReference>
<evidence type="ECO:0000259" key="2">
    <source>
        <dbReference type="PROSITE" id="PS50878"/>
    </source>
</evidence>
<dbReference type="GO" id="GO:0003824">
    <property type="term" value="F:catalytic activity"/>
    <property type="evidence" value="ECO:0007669"/>
    <property type="project" value="InterPro"/>
</dbReference>
<organism evidence="3 4">
    <name type="scientific">Monilinia fructigena</name>
    <dbReference type="NCBI Taxonomy" id="38457"/>
    <lineage>
        <taxon>Eukaryota</taxon>
        <taxon>Fungi</taxon>
        <taxon>Dikarya</taxon>
        <taxon>Ascomycota</taxon>
        <taxon>Pezizomycotina</taxon>
        <taxon>Leotiomycetes</taxon>
        <taxon>Helotiales</taxon>
        <taxon>Sclerotiniaceae</taxon>
        <taxon>Monilinia</taxon>
    </lineage>
</organism>
<evidence type="ECO:0000313" key="4">
    <source>
        <dbReference type="Proteomes" id="UP000249056"/>
    </source>
</evidence>
<dbReference type="PROSITE" id="PS50878">
    <property type="entry name" value="RT_POL"/>
    <property type="match status" value="1"/>
</dbReference>
<proteinExistence type="predicted"/>
<name>A0A395IWE5_9HELO</name>
<dbReference type="InterPro" id="IPR043502">
    <property type="entry name" value="DNA/RNA_pol_sf"/>
</dbReference>
<dbReference type="InterPro" id="IPR000477">
    <property type="entry name" value="RT_dom"/>
</dbReference>